<protein>
    <submittedName>
        <fullName evidence="6">Ig-like domain-containing protein</fullName>
    </submittedName>
</protein>
<evidence type="ECO:0000313" key="6">
    <source>
        <dbReference type="WBParaSite" id="PEQ_0000681701-mRNA-1"/>
    </source>
</evidence>
<dbReference type="PANTHER" id="PTHR45080:SF8">
    <property type="entry name" value="IG-LIKE DOMAIN-CONTAINING PROTEIN"/>
    <property type="match status" value="1"/>
</dbReference>
<dbReference type="Gene3D" id="2.60.40.10">
    <property type="entry name" value="Immunoglobulins"/>
    <property type="match status" value="3"/>
</dbReference>
<keyword evidence="2" id="KW-1015">Disulfide bond</keyword>
<dbReference type="SUPFAM" id="SSF48726">
    <property type="entry name" value="Immunoglobulin"/>
    <property type="match status" value="2"/>
</dbReference>
<dbReference type="InterPro" id="IPR003599">
    <property type="entry name" value="Ig_sub"/>
</dbReference>
<accession>A0A914RK28</accession>
<dbReference type="InterPro" id="IPR050958">
    <property type="entry name" value="Cell_Adh-Cytoskel_Orgn"/>
</dbReference>
<keyword evidence="1" id="KW-0732">Signal</keyword>
<name>A0A914RK28_PAREQ</name>
<proteinExistence type="predicted"/>
<evidence type="ECO:0000256" key="2">
    <source>
        <dbReference type="ARBA" id="ARBA00023157"/>
    </source>
</evidence>
<dbReference type="GO" id="GO:0043025">
    <property type="term" value="C:neuronal cell body"/>
    <property type="evidence" value="ECO:0007669"/>
    <property type="project" value="TreeGrafter"/>
</dbReference>
<evidence type="ECO:0000256" key="3">
    <source>
        <dbReference type="ARBA" id="ARBA00023319"/>
    </source>
</evidence>
<keyword evidence="3" id="KW-0393">Immunoglobulin domain</keyword>
<evidence type="ECO:0000259" key="4">
    <source>
        <dbReference type="PROSITE" id="PS50835"/>
    </source>
</evidence>
<dbReference type="GO" id="GO:0050808">
    <property type="term" value="P:synapse organization"/>
    <property type="evidence" value="ECO:0007669"/>
    <property type="project" value="TreeGrafter"/>
</dbReference>
<keyword evidence="5" id="KW-1185">Reference proteome</keyword>
<feature type="domain" description="Ig-like" evidence="4">
    <location>
        <begin position="57"/>
        <end position="133"/>
    </location>
</feature>
<dbReference type="Pfam" id="PF13927">
    <property type="entry name" value="Ig_3"/>
    <property type="match status" value="1"/>
</dbReference>
<dbReference type="InterPro" id="IPR007110">
    <property type="entry name" value="Ig-like_dom"/>
</dbReference>
<dbReference type="GO" id="GO:0005886">
    <property type="term" value="C:plasma membrane"/>
    <property type="evidence" value="ECO:0007669"/>
    <property type="project" value="TreeGrafter"/>
</dbReference>
<dbReference type="Proteomes" id="UP000887564">
    <property type="component" value="Unplaced"/>
</dbReference>
<evidence type="ECO:0000313" key="5">
    <source>
        <dbReference type="Proteomes" id="UP000887564"/>
    </source>
</evidence>
<dbReference type="GO" id="GO:0007156">
    <property type="term" value="P:homophilic cell adhesion via plasma membrane adhesion molecules"/>
    <property type="evidence" value="ECO:0007669"/>
    <property type="project" value="TreeGrafter"/>
</dbReference>
<dbReference type="InterPro" id="IPR003598">
    <property type="entry name" value="Ig_sub2"/>
</dbReference>
<sequence>MRSERSERWFNDLKINAFQNFTLIINRVEPYDTAAYVCSITSPEMSITHHLQVNVHPSVLISPDTSPLLVGVGENVIIKCSASGNPAPKVSWSKQDGQLRLKHVTLADSGIYECIASNNVGADAHDTIEVRVQCNRSPVLE</sequence>
<organism evidence="5 6">
    <name type="scientific">Parascaris equorum</name>
    <name type="common">Equine roundworm</name>
    <dbReference type="NCBI Taxonomy" id="6256"/>
    <lineage>
        <taxon>Eukaryota</taxon>
        <taxon>Metazoa</taxon>
        <taxon>Ecdysozoa</taxon>
        <taxon>Nematoda</taxon>
        <taxon>Chromadorea</taxon>
        <taxon>Rhabditida</taxon>
        <taxon>Spirurina</taxon>
        <taxon>Ascaridomorpha</taxon>
        <taxon>Ascaridoidea</taxon>
        <taxon>Ascarididae</taxon>
        <taxon>Parascaris</taxon>
    </lineage>
</organism>
<dbReference type="SMART" id="SM00408">
    <property type="entry name" value="IGc2"/>
    <property type="match status" value="1"/>
</dbReference>
<dbReference type="GO" id="GO:0008046">
    <property type="term" value="F:axon guidance receptor activity"/>
    <property type="evidence" value="ECO:0007669"/>
    <property type="project" value="TreeGrafter"/>
</dbReference>
<reference evidence="6" key="1">
    <citation type="submission" date="2022-11" db="UniProtKB">
        <authorList>
            <consortium name="WormBaseParasite"/>
        </authorList>
    </citation>
    <scope>IDENTIFICATION</scope>
</reference>
<evidence type="ECO:0000256" key="1">
    <source>
        <dbReference type="ARBA" id="ARBA00022729"/>
    </source>
</evidence>
<dbReference type="GO" id="GO:0030424">
    <property type="term" value="C:axon"/>
    <property type="evidence" value="ECO:0007669"/>
    <property type="project" value="TreeGrafter"/>
</dbReference>
<dbReference type="InterPro" id="IPR013783">
    <property type="entry name" value="Ig-like_fold"/>
</dbReference>
<dbReference type="WBParaSite" id="PEQ_0000681701-mRNA-1">
    <property type="protein sequence ID" value="PEQ_0000681701-mRNA-1"/>
    <property type="gene ID" value="PEQ_0000681701"/>
</dbReference>
<dbReference type="PROSITE" id="PS50835">
    <property type="entry name" value="IG_LIKE"/>
    <property type="match status" value="1"/>
</dbReference>
<dbReference type="SMART" id="SM00409">
    <property type="entry name" value="IG"/>
    <property type="match status" value="1"/>
</dbReference>
<dbReference type="InterPro" id="IPR036179">
    <property type="entry name" value="Ig-like_dom_sf"/>
</dbReference>
<dbReference type="AlphaFoldDB" id="A0A914RK28"/>
<dbReference type="PANTHER" id="PTHR45080">
    <property type="entry name" value="CONTACTIN 5"/>
    <property type="match status" value="1"/>
</dbReference>